<proteinExistence type="predicted"/>
<evidence type="ECO:0000313" key="1">
    <source>
        <dbReference type="Ensembl" id="ENSSSCP00030018561.1"/>
    </source>
</evidence>
<sequence length="113" mass="13457">MRYHLPPVRMAIIYKSTNNKCWRGCGEKGTLLHCWWECQLVQPLWRTRYLKKLYIELPYDPAIPLLGIYPDKTFLEKNTCTHMFIATLFTIAKTWKQPKCPQQMNGLRCGMYI</sequence>
<dbReference type="AlphaFoldDB" id="A0A8D0WEE7"/>
<organism evidence="1 2">
    <name type="scientific">Sus scrofa</name>
    <name type="common">Pig</name>
    <dbReference type="NCBI Taxonomy" id="9823"/>
    <lineage>
        <taxon>Eukaryota</taxon>
        <taxon>Metazoa</taxon>
        <taxon>Chordata</taxon>
        <taxon>Craniata</taxon>
        <taxon>Vertebrata</taxon>
        <taxon>Euteleostomi</taxon>
        <taxon>Mammalia</taxon>
        <taxon>Eutheria</taxon>
        <taxon>Laurasiatheria</taxon>
        <taxon>Artiodactyla</taxon>
        <taxon>Suina</taxon>
        <taxon>Suidae</taxon>
        <taxon>Sus</taxon>
    </lineage>
</organism>
<dbReference type="Ensembl" id="ENSSSCT00030040596.1">
    <property type="protein sequence ID" value="ENSSSCP00030018561.1"/>
    <property type="gene ID" value="ENSSSCG00030029141.1"/>
</dbReference>
<protein>
    <submittedName>
        <fullName evidence="1">Uncharacterized protein</fullName>
    </submittedName>
</protein>
<dbReference type="Proteomes" id="UP000694570">
    <property type="component" value="Unplaced"/>
</dbReference>
<name>A0A8D0WEE7_PIG</name>
<evidence type="ECO:0000313" key="2">
    <source>
        <dbReference type="Proteomes" id="UP000694570"/>
    </source>
</evidence>
<reference evidence="1" key="1">
    <citation type="submission" date="2025-08" db="UniProtKB">
        <authorList>
            <consortium name="Ensembl"/>
        </authorList>
    </citation>
    <scope>IDENTIFICATION</scope>
</reference>
<accession>A0A8D0WEE7</accession>